<dbReference type="RefSeq" id="WP_141847576.1">
    <property type="nucleotide sequence ID" value="NZ_VFPM01000006.1"/>
</dbReference>
<dbReference type="InterPro" id="IPR008457">
    <property type="entry name" value="Cu-R_CopD_dom"/>
</dbReference>
<feature type="domain" description="Copper resistance protein D" evidence="7">
    <location>
        <begin position="242"/>
        <end position="338"/>
    </location>
</feature>
<evidence type="ECO:0000256" key="5">
    <source>
        <dbReference type="ARBA" id="ARBA00023136"/>
    </source>
</evidence>
<feature type="transmembrane region" description="Helical" evidence="6">
    <location>
        <begin position="15"/>
        <end position="34"/>
    </location>
</feature>
<evidence type="ECO:0000256" key="2">
    <source>
        <dbReference type="ARBA" id="ARBA00022475"/>
    </source>
</evidence>
<evidence type="ECO:0000313" key="8">
    <source>
        <dbReference type="EMBL" id="TQM54578.1"/>
    </source>
</evidence>
<sequence length="657" mass="67318">MTSPSHRQRGLSPSLTPWVAVLTGVLACVVAAWSTGAMDPLVFVEDAGPLVRWSVPVVRVGHDVAAAVTLGALLFAASLVPDSGPPRRGGSGPDGSAATAPAMRLATVAGVGWTLTALAGVVLTFADAAGLPLTSPALGAQLASLVWQIDATRVGLISAACALVVTSGAALARSRAAAAWLAAIAVVGIVVLGLASHTGTSDDHETSVNAMGLHLIGATTWVGGLIVLVTLHRTFARHLAVVAGRYSTLALWSYVAVGASGVLATTTRLGAWSDLGTPYGLLIVAKLVLFVVLGAAGWWHRRSTIAELGAGPRGRPFLRLAVAEVALMGMAFGIATALGRSAPPVPEDFPDPTPTLLTTGFPAPPDPTTTAWWEVWRADWLVLGAVIVALGLYAGGVVAARLASAQARRASREAPESAGPSARSAAAEIRWPRGRSAAWVLGWLLLAWATGGPLGVYARVSISWHLALLLVLVFVVAPLIVAGAPVTLAERALAARDDGTLGPRELVVAVTRSRAAAWVLRPVVATVLLLVTLVVLTGTGMLELALTTHPGHLTMLGGSLLAGVIWSASILAPTAAVPRQALVCLGVVVAAAFAAALWLARTSVLLAGDVFARLDLPWLTALAAEQARAGAVTLFVVVPACAVLALVVSLRARRRVH</sequence>
<protein>
    <submittedName>
        <fullName evidence="8">Putative copper resistance protein D</fullName>
    </submittedName>
</protein>
<feature type="transmembrane region" description="Helical" evidence="6">
    <location>
        <begin position="145"/>
        <end position="165"/>
    </location>
</feature>
<dbReference type="EMBL" id="VFPM01000006">
    <property type="protein sequence ID" value="TQM54578.1"/>
    <property type="molecule type" value="Genomic_DNA"/>
</dbReference>
<feature type="transmembrane region" description="Helical" evidence="6">
    <location>
        <begin position="211"/>
        <end position="231"/>
    </location>
</feature>
<feature type="transmembrane region" description="Helical" evidence="6">
    <location>
        <begin position="177"/>
        <end position="199"/>
    </location>
</feature>
<dbReference type="PANTHER" id="PTHR34820:SF4">
    <property type="entry name" value="INNER MEMBRANE PROTEIN YEBZ"/>
    <property type="match status" value="1"/>
</dbReference>
<feature type="transmembrane region" description="Helical" evidence="6">
    <location>
        <begin position="518"/>
        <end position="541"/>
    </location>
</feature>
<dbReference type="Pfam" id="PF09678">
    <property type="entry name" value="Caa3_CtaG"/>
    <property type="match status" value="1"/>
</dbReference>
<evidence type="ECO:0000256" key="4">
    <source>
        <dbReference type="ARBA" id="ARBA00022989"/>
    </source>
</evidence>
<dbReference type="PROSITE" id="PS51257">
    <property type="entry name" value="PROKAR_LIPOPROTEIN"/>
    <property type="match status" value="1"/>
</dbReference>
<organism evidence="8 9">
    <name type="scientific">Humibacillus xanthopallidus</name>
    <dbReference type="NCBI Taxonomy" id="412689"/>
    <lineage>
        <taxon>Bacteria</taxon>
        <taxon>Bacillati</taxon>
        <taxon>Actinomycetota</taxon>
        <taxon>Actinomycetes</taxon>
        <taxon>Micrococcales</taxon>
        <taxon>Intrasporangiaceae</taxon>
        <taxon>Humibacillus</taxon>
    </lineage>
</organism>
<dbReference type="PANTHER" id="PTHR34820">
    <property type="entry name" value="INNER MEMBRANE PROTEIN YEBZ"/>
    <property type="match status" value="1"/>
</dbReference>
<feature type="transmembrane region" description="Helical" evidence="6">
    <location>
        <begin position="380"/>
        <end position="403"/>
    </location>
</feature>
<feature type="transmembrane region" description="Helical" evidence="6">
    <location>
        <begin position="553"/>
        <end position="575"/>
    </location>
</feature>
<feature type="transmembrane region" description="Helical" evidence="6">
    <location>
        <begin position="627"/>
        <end position="650"/>
    </location>
</feature>
<name>A0A543H8B2_9MICO</name>
<keyword evidence="2" id="KW-1003">Cell membrane</keyword>
<comment type="caution">
    <text evidence="8">The sequence shown here is derived from an EMBL/GenBank/DDBJ whole genome shotgun (WGS) entry which is preliminary data.</text>
</comment>
<feature type="transmembrane region" description="Helical" evidence="6">
    <location>
        <begin position="320"/>
        <end position="339"/>
    </location>
</feature>
<dbReference type="OrthoDB" id="5241646at2"/>
<feature type="transmembrane region" description="Helical" evidence="6">
    <location>
        <begin position="437"/>
        <end position="458"/>
    </location>
</feature>
<dbReference type="AlphaFoldDB" id="A0A543H8B2"/>
<keyword evidence="4 6" id="KW-1133">Transmembrane helix</keyword>
<evidence type="ECO:0000256" key="6">
    <source>
        <dbReference type="SAM" id="Phobius"/>
    </source>
</evidence>
<feature type="transmembrane region" description="Helical" evidence="6">
    <location>
        <begin position="102"/>
        <end position="125"/>
    </location>
</feature>
<evidence type="ECO:0000256" key="3">
    <source>
        <dbReference type="ARBA" id="ARBA00022692"/>
    </source>
</evidence>
<evidence type="ECO:0000313" key="9">
    <source>
        <dbReference type="Proteomes" id="UP000316747"/>
    </source>
</evidence>
<feature type="transmembrane region" description="Helical" evidence="6">
    <location>
        <begin position="251"/>
        <end position="273"/>
    </location>
</feature>
<feature type="transmembrane region" description="Helical" evidence="6">
    <location>
        <begin position="582"/>
        <end position="607"/>
    </location>
</feature>
<keyword evidence="9" id="KW-1185">Reference proteome</keyword>
<keyword evidence="3 6" id="KW-0812">Transmembrane</keyword>
<dbReference type="InterPro" id="IPR032694">
    <property type="entry name" value="CopC/D"/>
</dbReference>
<evidence type="ECO:0000259" key="7">
    <source>
        <dbReference type="Pfam" id="PF05425"/>
    </source>
</evidence>
<feature type="transmembrane region" description="Helical" evidence="6">
    <location>
        <begin position="279"/>
        <end position="299"/>
    </location>
</feature>
<keyword evidence="5 6" id="KW-0472">Membrane</keyword>
<proteinExistence type="predicted"/>
<dbReference type="GO" id="GO:0005886">
    <property type="term" value="C:plasma membrane"/>
    <property type="evidence" value="ECO:0007669"/>
    <property type="project" value="UniProtKB-SubCell"/>
</dbReference>
<gene>
    <name evidence="8" type="ORF">FBY41_4615</name>
</gene>
<dbReference type="Pfam" id="PF05425">
    <property type="entry name" value="CopD"/>
    <property type="match status" value="1"/>
</dbReference>
<reference evidence="8 9" key="1">
    <citation type="submission" date="2019-06" db="EMBL/GenBank/DDBJ databases">
        <title>Genome sequencing of plant associated microbes to promote plant fitness in Sorghum bicolor and Oryza sativa.</title>
        <authorList>
            <person name="Coleman-Derr D."/>
        </authorList>
    </citation>
    <scope>NUCLEOTIDE SEQUENCE [LARGE SCALE GENOMIC DNA]</scope>
    <source>
        <strain evidence="8 9">KV-663</strain>
    </source>
</reference>
<feature type="transmembrane region" description="Helical" evidence="6">
    <location>
        <begin position="464"/>
        <end position="486"/>
    </location>
</feature>
<dbReference type="GO" id="GO:0006825">
    <property type="term" value="P:copper ion transport"/>
    <property type="evidence" value="ECO:0007669"/>
    <property type="project" value="InterPro"/>
</dbReference>
<comment type="subcellular location">
    <subcellularLocation>
        <location evidence="1">Cell membrane</location>
        <topology evidence="1">Multi-pass membrane protein</topology>
    </subcellularLocation>
</comment>
<evidence type="ECO:0000256" key="1">
    <source>
        <dbReference type="ARBA" id="ARBA00004651"/>
    </source>
</evidence>
<dbReference type="InterPro" id="IPR019108">
    <property type="entry name" value="Caa3_assmbl_CtaG-rel"/>
</dbReference>
<dbReference type="Proteomes" id="UP000316747">
    <property type="component" value="Unassembled WGS sequence"/>
</dbReference>
<accession>A0A543H8B2</accession>